<gene>
    <name evidence="2" type="ORF">GCM10025867_36700</name>
</gene>
<dbReference type="PANTHER" id="PTHR43135:SF3">
    <property type="entry name" value="ALPHA-D-RIBOSE 1-METHYLPHOSPHONATE 5-TRIPHOSPHATE DIPHOSPHATASE"/>
    <property type="match status" value="1"/>
</dbReference>
<dbReference type="EMBL" id="AP027732">
    <property type="protein sequence ID" value="BDZ51429.1"/>
    <property type="molecule type" value="Genomic_DNA"/>
</dbReference>
<evidence type="ECO:0000313" key="2">
    <source>
        <dbReference type="EMBL" id="BDZ51429.1"/>
    </source>
</evidence>
<evidence type="ECO:0000259" key="1">
    <source>
        <dbReference type="Pfam" id="PF07969"/>
    </source>
</evidence>
<dbReference type="SUPFAM" id="SSF51338">
    <property type="entry name" value="Composite domain of metallo-dependent hydrolases"/>
    <property type="match status" value="1"/>
</dbReference>
<dbReference type="Proteomes" id="UP001321486">
    <property type="component" value="Chromosome"/>
</dbReference>
<sequence length="389" mass="41341">MSRETVLTNARIVLHDEILHGSVLLRDGRIADISSDPSAAGDDLDGDLLLPGLVELHTDHLESHAQPRPGTHWDAVPAVLAHDAQLSGAGVTTVFDAIRIGTQEGRNDSTDLARSLADAIEHADKAGITRAQHFIHLRCEVAAPATIAEFQAFDDVASLRLASLMDHTPGQRQYADVEAFRRYMVGKGRVSAAGIEPLMLELKEVAEHYSVPNRKAIAALASARGVALAAHDDATVEHVDESAAFGVMISEFPTTEIAARAAREHGQLIVMGAPNIVRGGSQSGNVAAADLLSLGLLDILSSDYVPASPLQAIVQLDADGEYPLVDGAKLVSGNPAQAVGLDDRGSIEIGRRADLIRVHRHTLEATDRHPLGRSVPVVRAVFREGARVS</sequence>
<dbReference type="RefSeq" id="WP_286344198.1">
    <property type="nucleotide sequence ID" value="NZ_AP027732.1"/>
</dbReference>
<reference evidence="3" key="1">
    <citation type="journal article" date="2019" name="Int. J. Syst. Evol. Microbiol.">
        <title>The Global Catalogue of Microorganisms (GCM) 10K type strain sequencing project: providing services to taxonomists for standard genome sequencing and annotation.</title>
        <authorList>
            <consortium name="The Broad Institute Genomics Platform"/>
            <consortium name="The Broad Institute Genome Sequencing Center for Infectious Disease"/>
            <person name="Wu L."/>
            <person name="Ma J."/>
        </authorList>
    </citation>
    <scope>NUCLEOTIDE SEQUENCE [LARGE SCALE GENOMIC DNA]</scope>
    <source>
        <strain evidence="3">NBRC 108728</strain>
    </source>
</reference>
<dbReference type="NCBIfam" id="NF011981">
    <property type="entry name" value="PRK15446.1-2"/>
    <property type="match status" value="1"/>
</dbReference>
<dbReference type="SUPFAM" id="SSF51556">
    <property type="entry name" value="Metallo-dependent hydrolases"/>
    <property type="match status" value="1"/>
</dbReference>
<name>A0ABM8GSJ2_9MICO</name>
<evidence type="ECO:0000313" key="3">
    <source>
        <dbReference type="Proteomes" id="UP001321486"/>
    </source>
</evidence>
<protein>
    <submittedName>
        <fullName evidence="2">Phosphonate metabolism protein PhnM</fullName>
    </submittedName>
</protein>
<dbReference type="InterPro" id="IPR032466">
    <property type="entry name" value="Metal_Hydrolase"/>
</dbReference>
<dbReference type="Gene3D" id="2.30.40.10">
    <property type="entry name" value="Urease, subunit C, domain 1"/>
    <property type="match status" value="1"/>
</dbReference>
<dbReference type="InterPro" id="IPR012696">
    <property type="entry name" value="PhnM"/>
</dbReference>
<dbReference type="NCBIfam" id="NF011990">
    <property type="entry name" value="PRK15446.2-6"/>
    <property type="match status" value="1"/>
</dbReference>
<dbReference type="PIRSF" id="PIRSF038971">
    <property type="entry name" value="PhnM"/>
    <property type="match status" value="1"/>
</dbReference>
<organism evidence="2 3">
    <name type="scientific">Frondihabitans sucicola</name>
    <dbReference type="NCBI Taxonomy" id="1268041"/>
    <lineage>
        <taxon>Bacteria</taxon>
        <taxon>Bacillati</taxon>
        <taxon>Actinomycetota</taxon>
        <taxon>Actinomycetes</taxon>
        <taxon>Micrococcales</taxon>
        <taxon>Microbacteriaceae</taxon>
        <taxon>Frondihabitans</taxon>
    </lineage>
</organism>
<keyword evidence="3" id="KW-1185">Reference proteome</keyword>
<accession>A0ABM8GSJ2</accession>
<dbReference type="Gene3D" id="3.20.20.140">
    <property type="entry name" value="Metal-dependent hydrolases"/>
    <property type="match status" value="2"/>
</dbReference>
<feature type="domain" description="Amidohydrolase 3" evidence="1">
    <location>
        <begin position="222"/>
        <end position="364"/>
    </location>
</feature>
<dbReference type="InterPro" id="IPR051781">
    <property type="entry name" value="Metallo-dep_Hydrolase"/>
</dbReference>
<dbReference type="Pfam" id="PF07969">
    <property type="entry name" value="Amidohydro_3"/>
    <property type="match status" value="1"/>
</dbReference>
<dbReference type="NCBIfam" id="NF011984">
    <property type="entry name" value="PRK15446.1-5"/>
    <property type="match status" value="1"/>
</dbReference>
<dbReference type="InterPro" id="IPR011059">
    <property type="entry name" value="Metal-dep_hydrolase_composite"/>
</dbReference>
<dbReference type="PANTHER" id="PTHR43135">
    <property type="entry name" value="ALPHA-D-RIBOSE 1-METHYLPHOSPHONATE 5-TRIPHOSPHATE DIPHOSPHATASE"/>
    <property type="match status" value="1"/>
</dbReference>
<proteinExistence type="predicted"/>
<dbReference type="InterPro" id="IPR013108">
    <property type="entry name" value="Amidohydro_3"/>
</dbReference>
<dbReference type="NCBIfam" id="TIGR02318">
    <property type="entry name" value="phosphono_phnM"/>
    <property type="match status" value="1"/>
</dbReference>